<proteinExistence type="predicted"/>
<sequence>MANEAEIGVRTPARSYVPPPMKLSSSKRGAPALYPWYWVRLEPLVGLQWVPGFDLLWAALRSVQTRIYTTAARETSFWTCKEIGGWLAFTSLLELELFSTQRERRCTEVMKDTITQLVVGLPAKLRIPSSTPGMPEEFIIVHLTEIRTSISPSSAVGLNTTSALANYATEAVGWFEYTGGPGNVQSIVSGTPPPTSHKISASLVRAQDEPLPTAD</sequence>
<evidence type="ECO:0000313" key="1">
    <source>
        <dbReference type="EMBL" id="CAD7587432.1"/>
    </source>
</evidence>
<accession>A0A7R9JQJ9</accession>
<protein>
    <submittedName>
        <fullName evidence="1">Uncharacterized protein</fullName>
    </submittedName>
</protein>
<reference evidence="1" key="1">
    <citation type="submission" date="2020-11" db="EMBL/GenBank/DDBJ databases">
        <authorList>
            <person name="Tran Van P."/>
        </authorList>
    </citation>
    <scope>NUCLEOTIDE SEQUENCE</scope>
</reference>
<gene>
    <name evidence="1" type="ORF">TGEB3V08_LOCUS1627</name>
</gene>
<dbReference type="EMBL" id="OE839495">
    <property type="protein sequence ID" value="CAD7587432.1"/>
    <property type="molecule type" value="Genomic_DNA"/>
</dbReference>
<organism evidence="1">
    <name type="scientific">Timema genevievae</name>
    <name type="common">Walking stick</name>
    <dbReference type="NCBI Taxonomy" id="629358"/>
    <lineage>
        <taxon>Eukaryota</taxon>
        <taxon>Metazoa</taxon>
        <taxon>Ecdysozoa</taxon>
        <taxon>Arthropoda</taxon>
        <taxon>Hexapoda</taxon>
        <taxon>Insecta</taxon>
        <taxon>Pterygota</taxon>
        <taxon>Neoptera</taxon>
        <taxon>Polyneoptera</taxon>
        <taxon>Phasmatodea</taxon>
        <taxon>Timematodea</taxon>
        <taxon>Timematoidea</taxon>
        <taxon>Timematidae</taxon>
        <taxon>Timema</taxon>
    </lineage>
</organism>
<name>A0A7R9JQJ9_TIMGE</name>
<dbReference type="AlphaFoldDB" id="A0A7R9JQJ9"/>